<dbReference type="EMBL" id="GL871261">
    <property type="protein sequence ID" value="EGC31329.1"/>
    <property type="molecule type" value="Genomic_DNA"/>
</dbReference>
<evidence type="ECO:0000256" key="1">
    <source>
        <dbReference type="SAM" id="MobiDB-lite"/>
    </source>
</evidence>
<dbReference type="PANTHER" id="PTHR33576:SF7">
    <property type="entry name" value="CARBOHYDRATE BINDING DOMAIN-CONTAINING PROTEIN"/>
    <property type="match status" value="1"/>
</dbReference>
<keyword evidence="3" id="KW-1185">Reference proteome</keyword>
<proteinExistence type="predicted"/>
<name>F0ZXK1_DICPU</name>
<feature type="region of interest" description="Disordered" evidence="1">
    <location>
        <begin position="189"/>
        <end position="208"/>
    </location>
</feature>
<accession>F0ZXK1</accession>
<sequence>MKDIYNDPQCVEPQKYGIGYSSALDACVTIDYDFSFVFKQKNDIEIQWNKYPYKGSSSLFECSDESSIQNSTFYVGSCIPSSDIQLNTQHLNMKSTYYKLYFTQEVYYPSGNVMVSSYSINDCNANSNIYLIEYIYSGSKINVGSKNNPFIFLCSNGEPYTQYCPNARDCQPPQPLDVGCNQIEPFYNNTSSDSSSEHNESSNDDSQTGCLSAGYSGYTGCLPNTGKSISVVENNGGRKQSNPTIHNKPINNNNGGNGFSGNNQKPIFYNSITCSWS</sequence>
<dbReference type="AlphaFoldDB" id="F0ZXK1"/>
<reference evidence="3" key="1">
    <citation type="journal article" date="2011" name="Genome Biol.">
        <title>Comparative genomics of the social amoebae Dictyostelium discoideum and Dictyostelium purpureum.</title>
        <authorList>
            <consortium name="US DOE Joint Genome Institute (JGI-PGF)"/>
            <person name="Sucgang R."/>
            <person name="Kuo A."/>
            <person name="Tian X."/>
            <person name="Salerno W."/>
            <person name="Parikh A."/>
            <person name="Feasley C.L."/>
            <person name="Dalin E."/>
            <person name="Tu H."/>
            <person name="Huang E."/>
            <person name="Barry K."/>
            <person name="Lindquist E."/>
            <person name="Shapiro H."/>
            <person name="Bruce D."/>
            <person name="Schmutz J."/>
            <person name="Salamov A."/>
            <person name="Fey P."/>
            <person name="Gaudet P."/>
            <person name="Anjard C."/>
            <person name="Babu M.M."/>
            <person name="Basu S."/>
            <person name="Bushmanova Y."/>
            <person name="van der Wel H."/>
            <person name="Katoh-Kurasawa M."/>
            <person name="Dinh C."/>
            <person name="Coutinho P.M."/>
            <person name="Saito T."/>
            <person name="Elias M."/>
            <person name="Schaap P."/>
            <person name="Kay R.R."/>
            <person name="Henrissat B."/>
            <person name="Eichinger L."/>
            <person name="Rivero F."/>
            <person name="Putnam N.H."/>
            <person name="West C.M."/>
            <person name="Loomis W.F."/>
            <person name="Chisholm R.L."/>
            <person name="Shaulsky G."/>
            <person name="Strassmann J.E."/>
            <person name="Queller D.C."/>
            <person name="Kuspa A."/>
            <person name="Grigoriev I.V."/>
        </authorList>
    </citation>
    <scope>NUCLEOTIDE SEQUENCE [LARGE SCALE GENOMIC DNA]</scope>
    <source>
        <strain evidence="3">QSDP1</strain>
    </source>
</reference>
<dbReference type="OMA" id="MAMTCEN"/>
<protein>
    <submittedName>
        <fullName evidence="2">Uncharacterized protein</fullName>
    </submittedName>
</protein>
<dbReference type="RefSeq" id="XP_003292138.1">
    <property type="nucleotide sequence ID" value="XM_003292090.1"/>
</dbReference>
<dbReference type="GeneID" id="10505897"/>
<dbReference type="InterPro" id="IPR021837">
    <property type="entry name" value="CfaA/B/C"/>
</dbReference>
<dbReference type="VEuPathDB" id="AmoebaDB:DICPUDRAFT_156839"/>
<organism evidence="2 3">
    <name type="scientific">Dictyostelium purpureum</name>
    <name type="common">Slime mold</name>
    <dbReference type="NCBI Taxonomy" id="5786"/>
    <lineage>
        <taxon>Eukaryota</taxon>
        <taxon>Amoebozoa</taxon>
        <taxon>Evosea</taxon>
        <taxon>Eumycetozoa</taxon>
        <taxon>Dictyostelia</taxon>
        <taxon>Dictyosteliales</taxon>
        <taxon>Dictyosteliaceae</taxon>
        <taxon>Dictyostelium</taxon>
    </lineage>
</organism>
<feature type="compositionally biased region" description="Polar residues" evidence="1">
    <location>
        <begin position="232"/>
        <end position="245"/>
    </location>
</feature>
<dbReference type="PANTHER" id="PTHR33576">
    <property type="entry name" value="CARBOHYDRATE BINDING DOMAIN-CONTAINING PROTEIN-RELATED"/>
    <property type="match status" value="1"/>
</dbReference>
<evidence type="ECO:0000313" key="2">
    <source>
        <dbReference type="EMBL" id="EGC31329.1"/>
    </source>
</evidence>
<dbReference type="InParanoid" id="F0ZXK1"/>
<feature type="region of interest" description="Disordered" evidence="1">
    <location>
        <begin position="232"/>
        <end position="262"/>
    </location>
</feature>
<evidence type="ECO:0000313" key="3">
    <source>
        <dbReference type="Proteomes" id="UP000001064"/>
    </source>
</evidence>
<gene>
    <name evidence="2" type="ORF">DICPUDRAFT_156839</name>
</gene>
<dbReference type="Proteomes" id="UP000001064">
    <property type="component" value="Unassembled WGS sequence"/>
</dbReference>
<dbReference type="KEGG" id="dpp:DICPUDRAFT_156839"/>
<dbReference type="Pfam" id="PF11912">
    <property type="entry name" value="CfaA_B_C"/>
    <property type="match status" value="1"/>
</dbReference>